<evidence type="ECO:0000259" key="6">
    <source>
        <dbReference type="Pfam" id="PF01386"/>
    </source>
</evidence>
<proteinExistence type="inferred from homology"/>
<dbReference type="InterPro" id="IPR001021">
    <property type="entry name" value="Ribosomal_bL25_long"/>
</dbReference>
<dbReference type="Proteomes" id="UP000065734">
    <property type="component" value="Chromosome I"/>
</dbReference>
<dbReference type="RefSeq" id="WP_055037875.1">
    <property type="nucleotide sequence ID" value="NZ_AP014854.2"/>
</dbReference>
<dbReference type="Pfam" id="PF14693">
    <property type="entry name" value="Ribosomal_TL5_C"/>
    <property type="match status" value="1"/>
</dbReference>
<dbReference type="PANTHER" id="PTHR33284">
    <property type="entry name" value="RIBOSOMAL PROTEIN L25/GLN-TRNA SYNTHETASE, ANTI-CODON-BINDING DOMAIN-CONTAINING PROTEIN"/>
    <property type="match status" value="1"/>
</dbReference>
<dbReference type="PATRIC" id="fig|1079.6.peg.2590"/>
<dbReference type="InterPro" id="IPR011035">
    <property type="entry name" value="Ribosomal_bL25/Gln-tRNA_synth"/>
</dbReference>
<comment type="similarity">
    <text evidence="5">Belongs to the bacterial ribosomal protein bL25 family. CTC subfamily.</text>
</comment>
<dbReference type="EMBL" id="LN907867">
    <property type="protein sequence ID" value="CUU42907.1"/>
    <property type="molecule type" value="Genomic_DNA"/>
</dbReference>
<dbReference type="SUPFAM" id="SSF50715">
    <property type="entry name" value="Ribosomal protein L25-like"/>
    <property type="match status" value="1"/>
</dbReference>
<dbReference type="InterPro" id="IPR029751">
    <property type="entry name" value="Ribosomal_L25_dom"/>
</dbReference>
<dbReference type="GO" id="GO:0003735">
    <property type="term" value="F:structural constituent of ribosome"/>
    <property type="evidence" value="ECO:0007669"/>
    <property type="project" value="InterPro"/>
</dbReference>
<dbReference type="NCBIfam" id="TIGR00731">
    <property type="entry name" value="bL25_bact_ctc"/>
    <property type="match status" value="1"/>
</dbReference>
<dbReference type="Pfam" id="PF01386">
    <property type="entry name" value="Ribosomal_L25p"/>
    <property type="match status" value="1"/>
</dbReference>
<dbReference type="OrthoDB" id="9806411at2"/>
<evidence type="ECO:0000256" key="5">
    <source>
        <dbReference type="HAMAP-Rule" id="MF_01334"/>
    </source>
</evidence>
<accession>A0A0P0J8M3</accession>
<keyword evidence="3 5" id="KW-0689">Ribosomal protein</keyword>
<dbReference type="STRING" id="1079.BVIR_2477"/>
<keyword evidence="4 5" id="KW-0687">Ribonucleoprotein</keyword>
<sequence>MTTIRELKATARARSGKGAARAERCAGRVPAVIYGAKQAPITISLEYDEIKARIFAGRFLTTVFDIQLDGQKHRVIPRDYQLDPVRDFPIHVDFQRLVSGQKVRVEVPIHVTKAEASPGVKRGGAINIVEHTLALLCPPEAIPTAIDIDLTGLDINQSVHLGNIALPDGVVPASKDENPTLVTIVAPSGFKEEAPAATAATAAPAAAAKAPAAAAAKAPAAAAKAPAGKK</sequence>
<dbReference type="GO" id="GO:0022625">
    <property type="term" value="C:cytosolic large ribosomal subunit"/>
    <property type="evidence" value="ECO:0007669"/>
    <property type="project" value="TreeGrafter"/>
</dbReference>
<feature type="domain" description="Large ribosomal subunit protein bL25 L25" evidence="6">
    <location>
        <begin position="7"/>
        <end position="94"/>
    </location>
</feature>
<evidence type="ECO:0000256" key="1">
    <source>
        <dbReference type="ARBA" id="ARBA00022730"/>
    </source>
</evidence>
<evidence type="ECO:0000313" key="8">
    <source>
        <dbReference type="EMBL" id="CUU42907.1"/>
    </source>
</evidence>
<gene>
    <name evidence="5 8" type="primary">rplY</name>
    <name evidence="5" type="synonym">ctc</name>
    <name evidence="8" type="ORF">BVIRIDIS_19230</name>
</gene>
<dbReference type="AlphaFoldDB" id="A0A0P0J8M3"/>
<keyword evidence="1 5" id="KW-0699">rRNA-binding</keyword>
<comment type="subunit">
    <text evidence="5">Part of the 50S ribosomal subunit; part of the 5S rRNA/L5/L18/L25 subcomplex. Contacts the 5S rRNA. Binds to the 5S rRNA independently of L5 and L18.</text>
</comment>
<name>A0A0P0J8M3_BLAVI</name>
<dbReference type="Gene3D" id="2.40.240.10">
    <property type="entry name" value="Ribosomal Protein L25, Chain P"/>
    <property type="match status" value="1"/>
</dbReference>
<dbReference type="Gene3D" id="2.170.120.20">
    <property type="entry name" value="Ribosomal protein L25, beta domain"/>
    <property type="match status" value="1"/>
</dbReference>
<dbReference type="InterPro" id="IPR020930">
    <property type="entry name" value="Ribosomal_uL5_bac-type"/>
</dbReference>
<evidence type="ECO:0000259" key="7">
    <source>
        <dbReference type="Pfam" id="PF14693"/>
    </source>
</evidence>
<keyword evidence="9" id="KW-1185">Reference proteome</keyword>
<comment type="function">
    <text evidence="5">This is one of the proteins that binds to the 5S RNA in the ribosome where it forms part of the central protuberance.</text>
</comment>
<dbReference type="InterPro" id="IPR020056">
    <property type="entry name" value="Rbsml_bL25/Gln-tRNA_synth_N"/>
</dbReference>
<keyword evidence="2 5" id="KW-0694">RNA-binding</keyword>
<evidence type="ECO:0000256" key="3">
    <source>
        <dbReference type="ARBA" id="ARBA00022980"/>
    </source>
</evidence>
<evidence type="ECO:0000313" key="9">
    <source>
        <dbReference type="Proteomes" id="UP000065734"/>
    </source>
</evidence>
<organism evidence="8 9">
    <name type="scientific">Blastochloris viridis</name>
    <name type="common">Rhodopseudomonas viridis</name>
    <dbReference type="NCBI Taxonomy" id="1079"/>
    <lineage>
        <taxon>Bacteria</taxon>
        <taxon>Pseudomonadati</taxon>
        <taxon>Pseudomonadota</taxon>
        <taxon>Alphaproteobacteria</taxon>
        <taxon>Hyphomicrobiales</taxon>
        <taxon>Blastochloridaceae</taxon>
        <taxon>Blastochloris</taxon>
    </lineage>
</organism>
<dbReference type="InterPro" id="IPR020057">
    <property type="entry name" value="Ribosomal_bL25_b-dom"/>
</dbReference>
<evidence type="ECO:0000256" key="2">
    <source>
        <dbReference type="ARBA" id="ARBA00022884"/>
    </source>
</evidence>
<dbReference type="KEGG" id="bvr:BVIR_2477"/>
<protein>
    <recommendedName>
        <fullName evidence="5">Large ribosomal subunit protein bL25</fullName>
    </recommendedName>
    <alternativeName>
        <fullName evidence="5">General stress protein CTC</fullName>
    </alternativeName>
</protein>
<dbReference type="PANTHER" id="PTHR33284:SF1">
    <property type="entry name" value="RIBOSOMAL PROTEIN L25_GLN-TRNA SYNTHETASE, ANTI-CODON-BINDING DOMAIN-CONTAINING PROTEIN"/>
    <property type="match status" value="1"/>
</dbReference>
<dbReference type="NCBIfam" id="NF004128">
    <property type="entry name" value="PRK05618.1-2"/>
    <property type="match status" value="1"/>
</dbReference>
<dbReference type="GO" id="GO:0008097">
    <property type="term" value="F:5S rRNA binding"/>
    <property type="evidence" value="ECO:0007669"/>
    <property type="project" value="InterPro"/>
</dbReference>
<dbReference type="CDD" id="cd00495">
    <property type="entry name" value="Ribosomal_L25_TL5_CTC"/>
    <property type="match status" value="1"/>
</dbReference>
<dbReference type="InterPro" id="IPR037121">
    <property type="entry name" value="Ribosomal_bL25_C"/>
</dbReference>
<reference evidence="9" key="1">
    <citation type="journal article" date="2016" name="Genome Announc.">
        <title>Revised genome sequence of the purple photosynthetic bacterium Blastochloris viridis.</title>
        <authorList>
            <person name="Liu L.N."/>
            <person name="Faulkner M."/>
            <person name="Liu X."/>
            <person name="Huang F."/>
            <person name="Darby A.C."/>
            <person name="Hall N."/>
        </authorList>
    </citation>
    <scope>NUCLEOTIDE SEQUENCE [LARGE SCALE GENOMIC DNA]</scope>
    <source>
        <strain evidence="9">ATCC 19567 / DSM 133 / F</strain>
    </source>
</reference>
<feature type="domain" description="Large ribosomal subunit protein bL25 beta" evidence="7">
    <location>
        <begin position="102"/>
        <end position="187"/>
    </location>
</feature>
<dbReference type="HAMAP" id="MF_01334">
    <property type="entry name" value="Ribosomal_bL25_CTC"/>
    <property type="match status" value="1"/>
</dbReference>
<dbReference type="GO" id="GO:0006412">
    <property type="term" value="P:translation"/>
    <property type="evidence" value="ECO:0007669"/>
    <property type="project" value="UniProtKB-UniRule"/>
</dbReference>
<evidence type="ECO:0000256" key="4">
    <source>
        <dbReference type="ARBA" id="ARBA00023274"/>
    </source>
</evidence>